<dbReference type="PROSITE" id="PS00383">
    <property type="entry name" value="TYR_PHOSPHATASE_1"/>
    <property type="match status" value="1"/>
</dbReference>
<keyword evidence="8" id="KW-1185">Reference proteome</keyword>
<protein>
    <recommendedName>
        <fullName evidence="1">protein-tyrosine-phosphatase</fullName>
        <ecNumber evidence="1">3.1.3.48</ecNumber>
    </recommendedName>
</protein>
<dbReference type="GO" id="GO:0004725">
    <property type="term" value="F:protein tyrosine phosphatase activity"/>
    <property type="evidence" value="ECO:0007669"/>
    <property type="project" value="UniProtKB-EC"/>
</dbReference>
<evidence type="ECO:0000256" key="4">
    <source>
        <dbReference type="ARBA" id="ARBA00051722"/>
    </source>
</evidence>
<dbReference type="Pfam" id="PF00102">
    <property type="entry name" value="Y_phosphatase"/>
    <property type="match status" value="1"/>
</dbReference>
<dbReference type="PANTHER" id="PTHR19134">
    <property type="entry name" value="RECEPTOR-TYPE TYROSINE-PROTEIN PHOSPHATASE"/>
    <property type="match status" value="1"/>
</dbReference>
<evidence type="ECO:0000256" key="3">
    <source>
        <dbReference type="ARBA" id="ARBA00022912"/>
    </source>
</evidence>
<evidence type="ECO:0000313" key="8">
    <source>
        <dbReference type="Proteomes" id="UP000708208"/>
    </source>
</evidence>
<feature type="domain" description="Tyrosine specific protein phosphatases" evidence="6">
    <location>
        <begin position="229"/>
        <end position="304"/>
    </location>
</feature>
<sequence>MSVLNFIKLPLVNMGIMKPPQDPNVPVSYLHYEPYEKEKLLRICNERKTFPILYSIEFNLANQPSEHTFEAAQLEENIPKNRNPNVLPYDYNRVILTPDDDYPSDYINASHISSLLAENHYIVTQGPLEETVDDFWRMIWEQQVTCVVMLTKCFDFTKKMCTQYWSGYEFGSYGSIKVLVESVQTLANYEIRVMRVWHSASGEHDLRSLMHFSYSEWPCYANAFIPALMDFRRRVRQMVAKNPVIRQGKTVIHCNDGAGRSGVYVAIDANIDMMEQKGYANVFGYLRKLKAARNGLVETEAQLKYIYEALEEYLICQHTWFPVNELSQRIQKYSEPKCDEFKREYQLICRLTPVYTIGDCAGSYRTENRLKNRDISV</sequence>
<feature type="domain" description="Tyrosine-protein phosphatase" evidence="5">
    <location>
        <begin position="54"/>
        <end position="313"/>
    </location>
</feature>
<reference evidence="7" key="1">
    <citation type="submission" date="2021-06" db="EMBL/GenBank/DDBJ databases">
        <authorList>
            <person name="Hodson N. C."/>
            <person name="Mongue J. A."/>
            <person name="Jaron S. K."/>
        </authorList>
    </citation>
    <scope>NUCLEOTIDE SEQUENCE</scope>
</reference>
<dbReference type="InterPro" id="IPR003595">
    <property type="entry name" value="Tyr_Pase_cat"/>
</dbReference>
<dbReference type="Proteomes" id="UP000708208">
    <property type="component" value="Unassembled WGS sequence"/>
</dbReference>
<dbReference type="InterPro" id="IPR016130">
    <property type="entry name" value="Tyr_Pase_AS"/>
</dbReference>
<dbReference type="InterPro" id="IPR000242">
    <property type="entry name" value="PTP_cat"/>
</dbReference>
<dbReference type="GO" id="GO:0048666">
    <property type="term" value="P:neuron development"/>
    <property type="evidence" value="ECO:0007669"/>
    <property type="project" value="UniProtKB-ARBA"/>
</dbReference>
<dbReference type="SMART" id="SM00194">
    <property type="entry name" value="PTPc"/>
    <property type="match status" value="1"/>
</dbReference>
<dbReference type="InterPro" id="IPR050348">
    <property type="entry name" value="Protein-Tyr_Phosphatase"/>
</dbReference>
<evidence type="ECO:0000256" key="2">
    <source>
        <dbReference type="ARBA" id="ARBA00022801"/>
    </source>
</evidence>
<organism evidence="7 8">
    <name type="scientific">Allacma fusca</name>
    <dbReference type="NCBI Taxonomy" id="39272"/>
    <lineage>
        <taxon>Eukaryota</taxon>
        <taxon>Metazoa</taxon>
        <taxon>Ecdysozoa</taxon>
        <taxon>Arthropoda</taxon>
        <taxon>Hexapoda</taxon>
        <taxon>Collembola</taxon>
        <taxon>Symphypleona</taxon>
        <taxon>Sminthuridae</taxon>
        <taxon>Allacma</taxon>
    </lineage>
</organism>
<evidence type="ECO:0000259" key="6">
    <source>
        <dbReference type="PROSITE" id="PS50056"/>
    </source>
</evidence>
<accession>A0A8J2KK01</accession>
<evidence type="ECO:0000256" key="1">
    <source>
        <dbReference type="ARBA" id="ARBA00013064"/>
    </source>
</evidence>
<dbReference type="PROSITE" id="PS50056">
    <property type="entry name" value="TYR_PHOSPHATASE_2"/>
    <property type="match status" value="1"/>
</dbReference>
<keyword evidence="2" id="KW-0378">Hydrolase</keyword>
<comment type="caution">
    <text evidence="7">The sequence shown here is derived from an EMBL/GenBank/DDBJ whole genome shotgun (WGS) entry which is preliminary data.</text>
</comment>
<dbReference type="EC" id="3.1.3.48" evidence="1"/>
<name>A0A8J2KK01_9HEXA</name>
<dbReference type="EMBL" id="CAJVCH010146643">
    <property type="protein sequence ID" value="CAG7727300.1"/>
    <property type="molecule type" value="Genomic_DNA"/>
</dbReference>
<dbReference type="SMART" id="SM00404">
    <property type="entry name" value="PTPc_motif"/>
    <property type="match status" value="1"/>
</dbReference>
<keyword evidence="3" id="KW-0904">Protein phosphatase</keyword>
<evidence type="ECO:0000313" key="7">
    <source>
        <dbReference type="EMBL" id="CAG7727300.1"/>
    </source>
</evidence>
<dbReference type="AlphaFoldDB" id="A0A8J2KK01"/>
<dbReference type="PROSITE" id="PS50055">
    <property type="entry name" value="TYR_PHOSPHATASE_PTP"/>
    <property type="match status" value="1"/>
</dbReference>
<evidence type="ECO:0000259" key="5">
    <source>
        <dbReference type="PROSITE" id="PS50055"/>
    </source>
</evidence>
<dbReference type="OrthoDB" id="6144703at2759"/>
<dbReference type="InterPro" id="IPR000387">
    <property type="entry name" value="Tyr_Pase_dom"/>
</dbReference>
<dbReference type="PANTHER" id="PTHR19134:SF561">
    <property type="entry name" value="PROTEIN TYROSINE PHOSPHATASE 36E, ISOFORM A"/>
    <property type="match status" value="1"/>
</dbReference>
<feature type="non-terminal residue" evidence="7">
    <location>
        <position position="1"/>
    </location>
</feature>
<gene>
    <name evidence="7" type="ORF">AFUS01_LOCUS16150</name>
</gene>
<proteinExistence type="predicted"/>
<dbReference type="FunFam" id="3.90.190.10:FF:000102">
    <property type="entry name" value="Receptor-type tyrosine-protein phosphatase"/>
    <property type="match status" value="1"/>
</dbReference>
<comment type="catalytic activity">
    <reaction evidence="4">
        <text>O-phospho-L-tyrosyl-[protein] + H2O = L-tyrosyl-[protein] + phosphate</text>
        <dbReference type="Rhea" id="RHEA:10684"/>
        <dbReference type="Rhea" id="RHEA-COMP:10136"/>
        <dbReference type="Rhea" id="RHEA-COMP:20101"/>
        <dbReference type="ChEBI" id="CHEBI:15377"/>
        <dbReference type="ChEBI" id="CHEBI:43474"/>
        <dbReference type="ChEBI" id="CHEBI:46858"/>
        <dbReference type="ChEBI" id="CHEBI:61978"/>
        <dbReference type="EC" id="3.1.3.48"/>
    </reaction>
</comment>